<comment type="caution">
    <text evidence="1">The sequence shown here is derived from an EMBL/GenBank/DDBJ whole genome shotgun (WGS) entry which is preliminary data.</text>
</comment>
<dbReference type="EMBL" id="PYYB01000001">
    <property type="protein sequence ID" value="PTL58283.1"/>
    <property type="molecule type" value="Genomic_DNA"/>
</dbReference>
<evidence type="ECO:0000313" key="2">
    <source>
        <dbReference type="Proteomes" id="UP000240739"/>
    </source>
</evidence>
<dbReference type="RefSeq" id="WP_107566721.1">
    <property type="nucleotide sequence ID" value="NZ_PYYB01000001.1"/>
</dbReference>
<name>A0A2T4UGA4_9ACTN</name>
<organism evidence="1 2">
    <name type="scientific">Paraconexibacter algicola</name>
    <dbReference type="NCBI Taxonomy" id="2133960"/>
    <lineage>
        <taxon>Bacteria</taxon>
        <taxon>Bacillati</taxon>
        <taxon>Actinomycetota</taxon>
        <taxon>Thermoleophilia</taxon>
        <taxon>Solirubrobacterales</taxon>
        <taxon>Paraconexibacteraceae</taxon>
        <taxon>Paraconexibacter</taxon>
    </lineage>
</organism>
<dbReference type="OrthoDB" id="675629at2"/>
<accession>A0A2T4UGA4</accession>
<dbReference type="AlphaFoldDB" id="A0A2T4UGA4"/>
<gene>
    <name evidence="1" type="ORF">C7Y72_00780</name>
</gene>
<keyword evidence="2" id="KW-1185">Reference proteome</keyword>
<evidence type="ECO:0000313" key="1">
    <source>
        <dbReference type="EMBL" id="PTL58283.1"/>
    </source>
</evidence>
<protein>
    <recommendedName>
        <fullName evidence="3">PAAR motif protein</fullName>
    </recommendedName>
</protein>
<sequence length="115" mass="11601">MPAPVLTASAKIMCPHGGQVTLIPKQMKVLANGSPVLCLGDVAGSPIVGCTLPPTPATVPCTVVATEIPVPKVGMNPQVMVNGKPVLLQGLQGLTNSVPPGPFIVAFPGQTKVMA</sequence>
<dbReference type="Proteomes" id="UP000240739">
    <property type="component" value="Unassembled WGS sequence"/>
</dbReference>
<evidence type="ECO:0008006" key="3">
    <source>
        <dbReference type="Google" id="ProtNLM"/>
    </source>
</evidence>
<proteinExistence type="predicted"/>
<reference evidence="1 2" key="1">
    <citation type="submission" date="2018-03" db="EMBL/GenBank/DDBJ databases">
        <title>Aquarubrobacter algicola gen. nov., sp. nov., a novel actinobacterium isolated from shallow eutrophic lake during the end of cyanobacterial harmful algal blooms.</title>
        <authorList>
            <person name="Chun S.J."/>
        </authorList>
    </citation>
    <scope>NUCLEOTIDE SEQUENCE [LARGE SCALE GENOMIC DNA]</scope>
    <source>
        <strain evidence="1 2">Seoho-28</strain>
    </source>
</reference>